<reference evidence="2" key="4">
    <citation type="submission" date="2019-03" db="UniProtKB">
        <authorList>
            <consortium name="EnsemblPlants"/>
        </authorList>
    </citation>
    <scope>IDENTIFICATION</scope>
</reference>
<evidence type="ECO:0000313" key="3">
    <source>
        <dbReference type="Proteomes" id="UP000015105"/>
    </source>
</evidence>
<dbReference type="Gramene" id="AET7Gv20103100.1">
    <property type="protein sequence ID" value="AET7Gv20103100.1"/>
    <property type="gene ID" value="AET7Gv20103100"/>
</dbReference>
<sequence length="132" mass="14490">WAGEGRDGARGKQTTSPLARVRGRRMLLLRPSPPPRPTGTATGPPCPAKPPLALRARREVEVDSHGATRRRRRDMAGFDAPSSPIQMTRLHLLKKELGLWLLLASSCSRQLEPCRCRAAGDHLIDVTLDPCV</sequence>
<proteinExistence type="predicted"/>
<reference evidence="2" key="3">
    <citation type="journal article" date="2017" name="Nature">
        <title>Genome sequence of the progenitor of the wheat D genome Aegilops tauschii.</title>
        <authorList>
            <person name="Luo M.C."/>
            <person name="Gu Y.Q."/>
            <person name="Puiu D."/>
            <person name="Wang H."/>
            <person name="Twardziok S.O."/>
            <person name="Deal K.R."/>
            <person name="Huo N."/>
            <person name="Zhu T."/>
            <person name="Wang L."/>
            <person name="Wang Y."/>
            <person name="McGuire P.E."/>
            <person name="Liu S."/>
            <person name="Long H."/>
            <person name="Ramasamy R.K."/>
            <person name="Rodriguez J.C."/>
            <person name="Van S.L."/>
            <person name="Yuan L."/>
            <person name="Wang Z."/>
            <person name="Xia Z."/>
            <person name="Xiao L."/>
            <person name="Anderson O.D."/>
            <person name="Ouyang S."/>
            <person name="Liang Y."/>
            <person name="Zimin A.V."/>
            <person name="Pertea G."/>
            <person name="Qi P."/>
            <person name="Bennetzen J.L."/>
            <person name="Dai X."/>
            <person name="Dawson M.W."/>
            <person name="Muller H.G."/>
            <person name="Kugler K."/>
            <person name="Rivarola-Duarte L."/>
            <person name="Spannagl M."/>
            <person name="Mayer K.F.X."/>
            <person name="Lu F.H."/>
            <person name="Bevan M.W."/>
            <person name="Leroy P."/>
            <person name="Li P."/>
            <person name="You F.M."/>
            <person name="Sun Q."/>
            <person name="Liu Z."/>
            <person name="Lyons E."/>
            <person name="Wicker T."/>
            <person name="Salzberg S.L."/>
            <person name="Devos K.M."/>
            <person name="Dvorak J."/>
        </authorList>
    </citation>
    <scope>NUCLEOTIDE SEQUENCE [LARGE SCALE GENOMIC DNA]</scope>
    <source>
        <strain evidence="2">cv. AL8/78</strain>
    </source>
</reference>
<name>A0A453QG26_AEGTS</name>
<feature type="compositionally biased region" description="Basic and acidic residues" evidence="1">
    <location>
        <begin position="56"/>
        <end position="66"/>
    </location>
</feature>
<dbReference type="AlphaFoldDB" id="A0A453QG26"/>
<evidence type="ECO:0000256" key="1">
    <source>
        <dbReference type="SAM" id="MobiDB-lite"/>
    </source>
</evidence>
<dbReference type="Proteomes" id="UP000015105">
    <property type="component" value="Chromosome 7D"/>
</dbReference>
<organism evidence="2 3">
    <name type="scientific">Aegilops tauschii subsp. strangulata</name>
    <name type="common">Goatgrass</name>
    <dbReference type="NCBI Taxonomy" id="200361"/>
    <lineage>
        <taxon>Eukaryota</taxon>
        <taxon>Viridiplantae</taxon>
        <taxon>Streptophyta</taxon>
        <taxon>Embryophyta</taxon>
        <taxon>Tracheophyta</taxon>
        <taxon>Spermatophyta</taxon>
        <taxon>Magnoliopsida</taxon>
        <taxon>Liliopsida</taxon>
        <taxon>Poales</taxon>
        <taxon>Poaceae</taxon>
        <taxon>BOP clade</taxon>
        <taxon>Pooideae</taxon>
        <taxon>Triticodae</taxon>
        <taxon>Triticeae</taxon>
        <taxon>Triticinae</taxon>
        <taxon>Aegilops</taxon>
    </lineage>
</organism>
<evidence type="ECO:0000313" key="2">
    <source>
        <dbReference type="EnsemblPlants" id="AET7Gv20103100.1"/>
    </source>
</evidence>
<reference evidence="3" key="2">
    <citation type="journal article" date="2017" name="Nat. Plants">
        <title>The Aegilops tauschii genome reveals multiple impacts of transposons.</title>
        <authorList>
            <person name="Zhao G."/>
            <person name="Zou C."/>
            <person name="Li K."/>
            <person name="Wang K."/>
            <person name="Li T."/>
            <person name="Gao L."/>
            <person name="Zhang X."/>
            <person name="Wang H."/>
            <person name="Yang Z."/>
            <person name="Liu X."/>
            <person name="Jiang W."/>
            <person name="Mao L."/>
            <person name="Kong X."/>
            <person name="Jiao Y."/>
            <person name="Jia J."/>
        </authorList>
    </citation>
    <scope>NUCLEOTIDE SEQUENCE [LARGE SCALE GENOMIC DNA]</scope>
    <source>
        <strain evidence="3">cv. AL8/78</strain>
    </source>
</reference>
<accession>A0A453QG26</accession>
<reference evidence="3" key="1">
    <citation type="journal article" date="2014" name="Science">
        <title>Ancient hybridizations among the ancestral genomes of bread wheat.</title>
        <authorList>
            <consortium name="International Wheat Genome Sequencing Consortium,"/>
            <person name="Marcussen T."/>
            <person name="Sandve S.R."/>
            <person name="Heier L."/>
            <person name="Spannagl M."/>
            <person name="Pfeifer M."/>
            <person name="Jakobsen K.S."/>
            <person name="Wulff B.B."/>
            <person name="Steuernagel B."/>
            <person name="Mayer K.F."/>
            <person name="Olsen O.A."/>
        </authorList>
    </citation>
    <scope>NUCLEOTIDE SEQUENCE [LARGE SCALE GENOMIC DNA]</scope>
    <source>
        <strain evidence="3">cv. AL8/78</strain>
    </source>
</reference>
<protein>
    <submittedName>
        <fullName evidence="2">Uncharacterized protein</fullName>
    </submittedName>
</protein>
<keyword evidence="3" id="KW-1185">Reference proteome</keyword>
<reference evidence="2" key="5">
    <citation type="journal article" date="2021" name="G3 (Bethesda)">
        <title>Aegilops tauschii genome assembly Aet v5.0 features greater sequence contiguity and improved annotation.</title>
        <authorList>
            <person name="Wang L."/>
            <person name="Zhu T."/>
            <person name="Rodriguez J.C."/>
            <person name="Deal K.R."/>
            <person name="Dubcovsky J."/>
            <person name="McGuire P.E."/>
            <person name="Lux T."/>
            <person name="Spannagl M."/>
            <person name="Mayer K.F.X."/>
            <person name="Baldrich P."/>
            <person name="Meyers B.C."/>
            <person name="Huo N."/>
            <person name="Gu Y.Q."/>
            <person name="Zhou H."/>
            <person name="Devos K.M."/>
            <person name="Bennetzen J.L."/>
            <person name="Unver T."/>
            <person name="Budak H."/>
            <person name="Gulick P.J."/>
            <person name="Galiba G."/>
            <person name="Kalapos B."/>
            <person name="Nelson D.R."/>
            <person name="Li P."/>
            <person name="You F.M."/>
            <person name="Luo M.C."/>
            <person name="Dvorak J."/>
        </authorList>
    </citation>
    <scope>NUCLEOTIDE SEQUENCE [LARGE SCALE GENOMIC DNA]</scope>
    <source>
        <strain evidence="2">cv. AL8/78</strain>
    </source>
</reference>
<feature type="region of interest" description="Disordered" evidence="1">
    <location>
        <begin position="1"/>
        <end position="82"/>
    </location>
</feature>
<dbReference type="EnsemblPlants" id="AET7Gv20103100.1">
    <property type="protein sequence ID" value="AET7Gv20103100.1"/>
    <property type="gene ID" value="AET7Gv20103100"/>
</dbReference>
<feature type="compositionally biased region" description="Basic and acidic residues" evidence="1">
    <location>
        <begin position="1"/>
        <end position="10"/>
    </location>
</feature>